<dbReference type="EMBL" id="CP008921">
    <property type="protein sequence ID" value="AIG43451.1"/>
    <property type="molecule type" value="Genomic_DNA"/>
</dbReference>
<keyword evidence="5 7" id="KW-0294">Fucose metabolism</keyword>
<dbReference type="InterPro" id="IPR038393">
    <property type="entry name" value="Fuc_iso_dom3_sf"/>
</dbReference>
<comment type="function">
    <text evidence="7">Converts the aldose L-fucose into the corresponding ketose L-fuculose.</text>
</comment>
<dbReference type="InterPro" id="IPR005763">
    <property type="entry name" value="Fucose_isomerase"/>
</dbReference>
<dbReference type="InterPro" id="IPR012888">
    <property type="entry name" value="Fucose_iso_N1"/>
</dbReference>
<organism evidence="11 12">
    <name type="scientific">Streptococcus suis 6407</name>
    <dbReference type="NCBI Taxonomy" id="1214179"/>
    <lineage>
        <taxon>Bacteria</taxon>
        <taxon>Bacillati</taxon>
        <taxon>Bacillota</taxon>
        <taxon>Bacilli</taxon>
        <taxon>Lactobacillales</taxon>
        <taxon>Streptococcaceae</taxon>
        <taxon>Streptococcus</taxon>
    </lineage>
</organism>
<dbReference type="InterPro" id="IPR012889">
    <property type="entry name" value="Fucose_isomerase_N2"/>
</dbReference>
<gene>
    <name evidence="7 11" type="primary">fucI</name>
    <name evidence="11" type="ORF">ID09_05145</name>
</gene>
<feature type="domain" description="L-fucose isomerase N-terminal-2" evidence="10">
    <location>
        <begin position="173"/>
        <end position="358"/>
    </location>
</feature>
<feature type="binding site" evidence="7">
    <location>
        <position position="531"/>
    </location>
    <ligand>
        <name>Mn(2+)</name>
        <dbReference type="ChEBI" id="CHEBI:29035"/>
    </ligand>
</feature>
<dbReference type="HAMAP" id="MF_01254">
    <property type="entry name" value="Fucose_iso"/>
    <property type="match status" value="1"/>
</dbReference>
<evidence type="ECO:0000259" key="10">
    <source>
        <dbReference type="Pfam" id="PF07882"/>
    </source>
</evidence>
<dbReference type="GO" id="GO:0042355">
    <property type="term" value="P:L-fucose catabolic process"/>
    <property type="evidence" value="ECO:0007669"/>
    <property type="project" value="UniProtKB-UniRule"/>
</dbReference>
<dbReference type="HOGENOM" id="CLU_033326_1_0_9"/>
<dbReference type="Proteomes" id="UP000028185">
    <property type="component" value="Chromosome"/>
</dbReference>
<dbReference type="InterPro" id="IPR009015">
    <property type="entry name" value="Fucose_isomerase_N/cen_sf"/>
</dbReference>
<evidence type="ECO:0000259" key="8">
    <source>
        <dbReference type="Pfam" id="PF02952"/>
    </source>
</evidence>
<evidence type="ECO:0000256" key="3">
    <source>
        <dbReference type="ARBA" id="ARBA00023211"/>
    </source>
</evidence>
<dbReference type="InterPro" id="IPR038392">
    <property type="entry name" value="Fucose_isomerase_dom2_sf"/>
</dbReference>
<dbReference type="EC" id="5.3.1.25" evidence="7"/>
<comment type="cofactor">
    <cofactor evidence="7">
        <name>Mn(2+)</name>
        <dbReference type="ChEBI" id="CHEBI:29035"/>
    </cofactor>
</comment>
<dbReference type="PATRIC" id="fig|1214179.4.peg.988"/>
<dbReference type="PANTHER" id="PTHR37840:SF1">
    <property type="entry name" value="L-FUCOSE ISOMERASE"/>
    <property type="match status" value="1"/>
</dbReference>
<evidence type="ECO:0000256" key="2">
    <source>
        <dbReference type="ARBA" id="ARBA00022723"/>
    </source>
</evidence>
<evidence type="ECO:0000313" key="11">
    <source>
        <dbReference type="EMBL" id="AIG43451.1"/>
    </source>
</evidence>
<feature type="active site" description="Proton acceptor" evidence="7">
    <location>
        <position position="341"/>
    </location>
</feature>
<sequence length="595" mass="65923">MTLYPKIGIRPTIDGRQGGVRESLEEKNMQMALAAKDLIESNLRYADGTPVQCLLASRTIGGQGDAGIVYDEFARDNVVATLSVTPSWCYGTETMDMDPHTIKAIWGFNGTERPGAVYLAAAMSGYAQKGYPAFKIYGHDVQDLDDNSIPADVAEKILLFAKGAIAAGQMKGKSYVNIGASSMGIAGSQVTTSFFEDYLRMLVEFVDMTEILRRMELEIYDKEEYEKALAWIREYCKEGVDINAGKEFPEVITKSKVIPADKDWEFIAKQTLIIRDILFGNPRLAEIGWEEEARGRNAISGGFQGQRQWTDWLPNGDFTEAILASTFDWNGPRPVTAFATENDTLNATAMLFGTLLTNKAPIFSDVRTYWSPEAVKRVTGQELTGRAKDGILHLINSGASALDGSAAARDEAGQPTMKEFWNMTEEDIKACLEATDWCRANYEYFRGGGYSSHFKTQGELPVTLIRVNLVKGVGPSLQIAEGYTCPLDDEVHRILDERTDKTWPTTWFAPNLGEPGFETVYDVMNHWGSNHGAFVHGHIGAEVITLASMLRIPVALHNIPRERIFRPSIFDGVGTKDLEAADFKMCEVLGPLYSK</sequence>
<dbReference type="Pfam" id="PF07881">
    <property type="entry name" value="Fucose_iso_N1"/>
    <property type="match status" value="1"/>
</dbReference>
<dbReference type="InterPro" id="IPR038391">
    <property type="entry name" value="Fucose_iso_dom1_sf"/>
</dbReference>
<dbReference type="SUPFAM" id="SSF50443">
    <property type="entry name" value="FucI/AraA C-terminal domain-like"/>
    <property type="match status" value="1"/>
</dbReference>
<keyword evidence="6 7" id="KW-0119">Carbohydrate metabolism</keyword>
<dbReference type="Pfam" id="PF07882">
    <property type="entry name" value="Fucose_iso_N2"/>
    <property type="match status" value="1"/>
</dbReference>
<proteinExistence type="inferred from homology"/>
<dbReference type="GO" id="GO:0008790">
    <property type="term" value="F:arabinose isomerase activity"/>
    <property type="evidence" value="ECO:0007669"/>
    <property type="project" value="TreeGrafter"/>
</dbReference>
<dbReference type="UniPathway" id="UPA00563">
    <property type="reaction ID" value="UER00624"/>
</dbReference>
<evidence type="ECO:0000256" key="7">
    <source>
        <dbReference type="HAMAP-Rule" id="MF_01254"/>
    </source>
</evidence>
<keyword evidence="3 7" id="KW-0464">Manganese</keyword>
<comment type="catalytic activity">
    <reaction evidence="7">
        <text>L-fucose = L-fuculose</text>
        <dbReference type="Rhea" id="RHEA:17233"/>
        <dbReference type="ChEBI" id="CHEBI:2181"/>
        <dbReference type="ChEBI" id="CHEBI:17617"/>
        <dbReference type="EC" id="5.3.1.25"/>
    </reaction>
</comment>
<dbReference type="Gene3D" id="3.40.275.10">
    <property type="entry name" value="L-fucose Isomerase, Chain A, domain 2"/>
    <property type="match status" value="1"/>
</dbReference>
<dbReference type="GO" id="GO:0005737">
    <property type="term" value="C:cytoplasm"/>
    <property type="evidence" value="ECO:0007669"/>
    <property type="project" value="UniProtKB-SubCell"/>
</dbReference>
<comment type="similarity">
    <text evidence="7">Belongs to the L-fucose isomerase family.</text>
</comment>
<evidence type="ECO:0000256" key="6">
    <source>
        <dbReference type="ARBA" id="ARBA00023277"/>
    </source>
</evidence>
<name>A0A075SJ66_STRSU</name>
<comment type="subcellular location">
    <subcellularLocation>
        <location evidence="7">Cytoplasm</location>
    </subcellularLocation>
</comment>
<keyword evidence="1 7" id="KW-0963">Cytoplasm</keyword>
<feature type="active site" description="Proton acceptor" evidence="7">
    <location>
        <position position="365"/>
    </location>
</feature>
<dbReference type="InterPro" id="IPR015888">
    <property type="entry name" value="Fuc_isomerase_C"/>
</dbReference>
<accession>A0A075SJ66</accession>
<dbReference type="NCBIfam" id="TIGR01089">
    <property type="entry name" value="fucI"/>
    <property type="match status" value="1"/>
</dbReference>
<feature type="binding site" evidence="7">
    <location>
        <position position="365"/>
    </location>
    <ligand>
        <name>Mn(2+)</name>
        <dbReference type="ChEBI" id="CHEBI:29035"/>
    </ligand>
</feature>
<feature type="domain" description="L-fucose isomerase N-terminal-1" evidence="9">
    <location>
        <begin position="4"/>
        <end position="172"/>
    </location>
</feature>
<dbReference type="GO" id="GO:0008736">
    <property type="term" value="F:L-fucose isomerase activity"/>
    <property type="evidence" value="ECO:0007669"/>
    <property type="project" value="UniProtKB-UniRule"/>
</dbReference>
<evidence type="ECO:0000256" key="4">
    <source>
        <dbReference type="ARBA" id="ARBA00023235"/>
    </source>
</evidence>
<dbReference type="InterPro" id="IPR004216">
    <property type="entry name" value="Fuc/Ara_isomerase_C"/>
</dbReference>
<protein>
    <recommendedName>
        <fullName evidence="7">L-fucose isomerase</fullName>
        <shortName evidence="7">FucIase</shortName>
        <ecNumber evidence="7">5.3.1.25</ecNumber>
    </recommendedName>
    <alternativeName>
        <fullName evidence="7">6-deoxy-L-galactose isomerase</fullName>
    </alternativeName>
</protein>
<dbReference type="Pfam" id="PF02952">
    <property type="entry name" value="Fucose_iso_C"/>
    <property type="match status" value="1"/>
</dbReference>
<evidence type="ECO:0000313" key="12">
    <source>
        <dbReference type="Proteomes" id="UP000028185"/>
    </source>
</evidence>
<feature type="binding site" evidence="7">
    <location>
        <position position="341"/>
    </location>
    <ligand>
        <name>Mn(2+)</name>
        <dbReference type="ChEBI" id="CHEBI:29035"/>
    </ligand>
</feature>
<dbReference type="GO" id="GO:0019571">
    <property type="term" value="P:D-arabinose catabolic process"/>
    <property type="evidence" value="ECO:0007669"/>
    <property type="project" value="TreeGrafter"/>
</dbReference>
<dbReference type="NCBIfam" id="NF008220">
    <property type="entry name" value="PRK10991.1"/>
    <property type="match status" value="1"/>
</dbReference>
<dbReference type="Gene3D" id="3.40.50.1070">
    <property type="match status" value="1"/>
</dbReference>
<feature type="domain" description="L-fucose isomerase C-terminal" evidence="8">
    <location>
        <begin position="394"/>
        <end position="555"/>
    </location>
</feature>
<keyword evidence="4 7" id="KW-0413">Isomerase</keyword>
<dbReference type="Gene3D" id="3.20.14.10">
    <property type="entry name" value="L-fucose/L-arabinose isomerase, C-terminal"/>
    <property type="match status" value="1"/>
</dbReference>
<dbReference type="RefSeq" id="WP_024390642.1">
    <property type="nucleotide sequence ID" value="NZ_ALLE01000017.1"/>
</dbReference>
<evidence type="ECO:0000256" key="1">
    <source>
        <dbReference type="ARBA" id="ARBA00022490"/>
    </source>
</evidence>
<evidence type="ECO:0000259" key="9">
    <source>
        <dbReference type="Pfam" id="PF07881"/>
    </source>
</evidence>
<evidence type="ECO:0000256" key="5">
    <source>
        <dbReference type="ARBA" id="ARBA00023253"/>
    </source>
</evidence>
<comment type="pathway">
    <text evidence="7">Carbohydrate degradation; L-fucose degradation; L-lactaldehyde and glycerone phosphate from L-fucose: step 1/3.</text>
</comment>
<dbReference type="GO" id="GO:0030145">
    <property type="term" value="F:manganese ion binding"/>
    <property type="evidence" value="ECO:0007669"/>
    <property type="project" value="UniProtKB-UniRule"/>
</dbReference>
<dbReference type="SUPFAM" id="SSF53743">
    <property type="entry name" value="FucI/AraA N-terminal and middle domains"/>
    <property type="match status" value="1"/>
</dbReference>
<dbReference type="AlphaFoldDB" id="A0A075SJ66"/>
<dbReference type="PANTHER" id="PTHR37840">
    <property type="entry name" value="L-FUCOSE ISOMERASE"/>
    <property type="match status" value="1"/>
</dbReference>
<keyword evidence="2 7" id="KW-0479">Metal-binding</keyword>
<reference evidence="11 12" key="1">
    <citation type="journal article" date="2014" name="Genome Announc.">
        <title>Whole-Genome Sequence of Streptococcus suis Serotype 4 Reference Strain 6407.</title>
        <authorList>
            <person name="Wang K."/>
            <person name="Chen J."/>
            <person name="Yao H."/>
            <person name="Lu C."/>
        </authorList>
    </citation>
    <scope>NUCLEOTIDE SEQUENCE [LARGE SCALE GENOMIC DNA]</scope>
    <source>
        <strain evidence="11">6407</strain>
    </source>
</reference>